<dbReference type="FunFam" id="3.40.140.10:FF:000008">
    <property type="entry name" value="Cytidine deaminase"/>
    <property type="match status" value="1"/>
</dbReference>
<dbReference type="EC" id="3.5.4.5" evidence="4 15"/>
<dbReference type="Pfam" id="PF00383">
    <property type="entry name" value="dCMP_cyt_deam_1"/>
    <property type="match status" value="1"/>
</dbReference>
<gene>
    <name evidence="18" type="ORF">SOCEGT47_053120</name>
</gene>
<comment type="function">
    <text evidence="2 15">This enzyme scavenges exogenous and endogenous cytidine and 2'-deoxycytidine for UMP synthesis.</text>
</comment>
<evidence type="ECO:0000256" key="1">
    <source>
        <dbReference type="ARBA" id="ARBA00001947"/>
    </source>
</evidence>
<dbReference type="AlphaFoldDB" id="A0A4P2Q6Y0"/>
<dbReference type="PROSITE" id="PS51747">
    <property type="entry name" value="CYT_DCMP_DEAMINASES_2"/>
    <property type="match status" value="1"/>
</dbReference>
<comment type="cofactor">
    <cofactor evidence="1 14 15">
        <name>Zn(2+)</name>
        <dbReference type="ChEBI" id="CHEBI:29105"/>
    </cofactor>
</comment>
<name>A0A4P2Q6Y0_SORCE</name>
<reference evidence="18 19" key="1">
    <citation type="submission" date="2015-09" db="EMBL/GenBank/DDBJ databases">
        <title>Sorangium comparison.</title>
        <authorList>
            <person name="Zaburannyi N."/>
            <person name="Bunk B."/>
            <person name="Overmann J."/>
            <person name="Mueller R."/>
        </authorList>
    </citation>
    <scope>NUCLEOTIDE SEQUENCE [LARGE SCALE GENOMIC DNA]</scope>
    <source>
        <strain evidence="18 19">So ceGT47</strain>
    </source>
</reference>
<dbReference type="GO" id="GO:0004126">
    <property type="term" value="F:cytidine deaminase activity"/>
    <property type="evidence" value="ECO:0007669"/>
    <property type="project" value="UniProtKB-UniRule"/>
</dbReference>
<evidence type="ECO:0000256" key="6">
    <source>
        <dbReference type="ARBA" id="ARBA00022723"/>
    </source>
</evidence>
<evidence type="ECO:0000256" key="3">
    <source>
        <dbReference type="ARBA" id="ARBA00006576"/>
    </source>
</evidence>
<evidence type="ECO:0000256" key="2">
    <source>
        <dbReference type="ARBA" id="ARBA00003949"/>
    </source>
</evidence>
<keyword evidence="7 15" id="KW-0378">Hydrolase</keyword>
<evidence type="ECO:0000256" key="10">
    <source>
        <dbReference type="ARBA" id="ARBA00049252"/>
    </source>
</evidence>
<sequence>MSRAPQAPSESQAGHGESQAGHGESQAGHGEAQAGHGEAQAGHGEAQAGHGEAQAGHGEAQGIDWAALDQAALAARERAYAPYSGYAVGAAIVVRSGRVFTGCNVENASYGLTICAERSAIVQMVAAGERDPVALTVATSGPVLGSPCGMCRQTLAEFARELPIRLIAAGGDAPPRGTSLSTLLPDAFGAAALSR</sequence>
<evidence type="ECO:0000313" key="18">
    <source>
        <dbReference type="EMBL" id="AUX24773.1"/>
    </source>
</evidence>
<dbReference type="GO" id="GO:0055086">
    <property type="term" value="P:nucleobase-containing small molecule metabolic process"/>
    <property type="evidence" value="ECO:0007669"/>
    <property type="project" value="UniProtKB-ARBA"/>
</dbReference>
<feature type="domain" description="CMP/dCMP-type deaminase" evidence="17">
    <location>
        <begin position="63"/>
        <end position="191"/>
    </location>
</feature>
<evidence type="ECO:0000256" key="9">
    <source>
        <dbReference type="ARBA" id="ARBA00032005"/>
    </source>
</evidence>
<dbReference type="NCBIfam" id="NF004064">
    <property type="entry name" value="PRK05578.1"/>
    <property type="match status" value="1"/>
</dbReference>
<dbReference type="GO" id="GO:0005829">
    <property type="term" value="C:cytosol"/>
    <property type="evidence" value="ECO:0007669"/>
    <property type="project" value="TreeGrafter"/>
</dbReference>
<dbReference type="Gene3D" id="3.40.140.10">
    <property type="entry name" value="Cytidine Deaminase, domain 2"/>
    <property type="match status" value="1"/>
</dbReference>
<dbReference type="InterPro" id="IPR006262">
    <property type="entry name" value="Cyt_deam_tetra"/>
</dbReference>
<dbReference type="Proteomes" id="UP000295781">
    <property type="component" value="Chromosome"/>
</dbReference>
<dbReference type="InterPro" id="IPR016192">
    <property type="entry name" value="APOBEC/CMP_deaminase_Zn-bd"/>
</dbReference>
<dbReference type="PANTHER" id="PTHR11644:SF2">
    <property type="entry name" value="CYTIDINE DEAMINASE"/>
    <property type="match status" value="1"/>
</dbReference>
<organism evidence="18 19">
    <name type="scientific">Sorangium cellulosum</name>
    <name type="common">Polyangium cellulosum</name>
    <dbReference type="NCBI Taxonomy" id="56"/>
    <lineage>
        <taxon>Bacteria</taxon>
        <taxon>Pseudomonadati</taxon>
        <taxon>Myxococcota</taxon>
        <taxon>Polyangia</taxon>
        <taxon>Polyangiales</taxon>
        <taxon>Polyangiaceae</taxon>
        <taxon>Sorangium</taxon>
    </lineage>
</organism>
<protein>
    <recommendedName>
        <fullName evidence="5 15">Cytidine deaminase</fullName>
        <ecNumber evidence="4 15">3.5.4.5</ecNumber>
    </recommendedName>
    <alternativeName>
        <fullName evidence="9 15">Cytidine aminohydrolase</fullName>
    </alternativeName>
</protein>
<dbReference type="InterPro" id="IPR016193">
    <property type="entry name" value="Cytidine_deaminase-like"/>
</dbReference>
<dbReference type="InterPro" id="IPR002125">
    <property type="entry name" value="CMP_dCMP_dom"/>
</dbReference>
<evidence type="ECO:0000256" key="13">
    <source>
        <dbReference type="PIRSR" id="PIRSR606262-2"/>
    </source>
</evidence>
<comment type="catalytic activity">
    <reaction evidence="11 15">
        <text>cytidine + H2O + H(+) = uridine + NH4(+)</text>
        <dbReference type="Rhea" id="RHEA:16069"/>
        <dbReference type="ChEBI" id="CHEBI:15377"/>
        <dbReference type="ChEBI" id="CHEBI:15378"/>
        <dbReference type="ChEBI" id="CHEBI:16704"/>
        <dbReference type="ChEBI" id="CHEBI:17562"/>
        <dbReference type="ChEBI" id="CHEBI:28938"/>
        <dbReference type="EC" id="3.5.4.5"/>
    </reaction>
</comment>
<evidence type="ECO:0000256" key="16">
    <source>
        <dbReference type="SAM" id="MobiDB-lite"/>
    </source>
</evidence>
<evidence type="ECO:0000313" key="19">
    <source>
        <dbReference type="Proteomes" id="UP000295781"/>
    </source>
</evidence>
<feature type="region of interest" description="Disordered" evidence="16">
    <location>
        <begin position="1"/>
        <end position="58"/>
    </location>
</feature>
<keyword evidence="8 14" id="KW-0862">Zinc</keyword>
<evidence type="ECO:0000256" key="12">
    <source>
        <dbReference type="PIRSR" id="PIRSR606262-1"/>
    </source>
</evidence>
<dbReference type="SUPFAM" id="SSF53927">
    <property type="entry name" value="Cytidine deaminase-like"/>
    <property type="match status" value="1"/>
</dbReference>
<accession>A0A4P2Q6Y0</accession>
<evidence type="ECO:0000256" key="8">
    <source>
        <dbReference type="ARBA" id="ARBA00022833"/>
    </source>
</evidence>
<dbReference type="GO" id="GO:0008270">
    <property type="term" value="F:zinc ion binding"/>
    <property type="evidence" value="ECO:0007669"/>
    <property type="project" value="UniProtKB-UniRule"/>
</dbReference>
<feature type="active site" description="Proton donor" evidence="12">
    <location>
        <position position="117"/>
    </location>
</feature>
<evidence type="ECO:0000256" key="5">
    <source>
        <dbReference type="ARBA" id="ARBA00018266"/>
    </source>
</evidence>
<evidence type="ECO:0000259" key="17">
    <source>
        <dbReference type="PROSITE" id="PS51747"/>
    </source>
</evidence>
<dbReference type="InterPro" id="IPR050202">
    <property type="entry name" value="Cyt/Deoxycyt_deaminase"/>
</dbReference>
<dbReference type="GO" id="GO:0042802">
    <property type="term" value="F:identical protein binding"/>
    <property type="evidence" value="ECO:0007669"/>
    <property type="project" value="UniProtKB-ARBA"/>
</dbReference>
<evidence type="ECO:0000256" key="11">
    <source>
        <dbReference type="ARBA" id="ARBA00049558"/>
    </source>
</evidence>
<proteinExistence type="inferred from homology"/>
<dbReference type="CDD" id="cd01283">
    <property type="entry name" value="cytidine_deaminase"/>
    <property type="match status" value="1"/>
</dbReference>
<feature type="binding site" evidence="14">
    <location>
        <position position="115"/>
    </location>
    <ligand>
        <name>Zn(2+)</name>
        <dbReference type="ChEBI" id="CHEBI:29105"/>
        <note>catalytic</note>
    </ligand>
</feature>
<evidence type="ECO:0000256" key="14">
    <source>
        <dbReference type="PIRSR" id="PIRSR606262-3"/>
    </source>
</evidence>
<evidence type="ECO:0000256" key="4">
    <source>
        <dbReference type="ARBA" id="ARBA00012783"/>
    </source>
</evidence>
<keyword evidence="6 14" id="KW-0479">Metal-binding</keyword>
<dbReference type="PROSITE" id="PS00903">
    <property type="entry name" value="CYT_DCMP_DEAMINASES_1"/>
    <property type="match status" value="1"/>
</dbReference>
<comment type="catalytic activity">
    <reaction evidence="10 15">
        <text>2'-deoxycytidine + H2O + H(+) = 2'-deoxyuridine + NH4(+)</text>
        <dbReference type="Rhea" id="RHEA:13433"/>
        <dbReference type="ChEBI" id="CHEBI:15377"/>
        <dbReference type="ChEBI" id="CHEBI:15378"/>
        <dbReference type="ChEBI" id="CHEBI:15698"/>
        <dbReference type="ChEBI" id="CHEBI:16450"/>
        <dbReference type="ChEBI" id="CHEBI:28938"/>
        <dbReference type="EC" id="3.5.4.5"/>
    </reaction>
</comment>
<comment type="similarity">
    <text evidence="3 15">Belongs to the cytidine and deoxycytidylate deaminase family.</text>
</comment>
<evidence type="ECO:0000256" key="15">
    <source>
        <dbReference type="RuleBase" id="RU364006"/>
    </source>
</evidence>
<dbReference type="RefSeq" id="WP_242515246.1">
    <property type="nucleotide sequence ID" value="NZ_CP012670.1"/>
</dbReference>
<feature type="binding site" evidence="14">
    <location>
        <position position="148"/>
    </location>
    <ligand>
        <name>Zn(2+)</name>
        <dbReference type="ChEBI" id="CHEBI:29105"/>
        <note>catalytic</note>
    </ligand>
</feature>
<dbReference type="GO" id="GO:0072527">
    <property type="term" value="P:pyrimidine-containing compound metabolic process"/>
    <property type="evidence" value="ECO:0007669"/>
    <property type="project" value="UniProtKB-ARBA"/>
</dbReference>
<feature type="binding site" evidence="14">
    <location>
        <position position="151"/>
    </location>
    <ligand>
        <name>Zn(2+)</name>
        <dbReference type="ChEBI" id="CHEBI:29105"/>
        <note>catalytic</note>
    </ligand>
</feature>
<feature type="binding site" evidence="13">
    <location>
        <begin position="104"/>
        <end position="110"/>
    </location>
    <ligand>
        <name>substrate</name>
    </ligand>
</feature>
<dbReference type="NCBIfam" id="TIGR01354">
    <property type="entry name" value="cyt_deam_tetra"/>
    <property type="match status" value="1"/>
</dbReference>
<evidence type="ECO:0000256" key="7">
    <source>
        <dbReference type="ARBA" id="ARBA00022801"/>
    </source>
</evidence>
<dbReference type="EMBL" id="CP012670">
    <property type="protein sequence ID" value="AUX24773.1"/>
    <property type="molecule type" value="Genomic_DNA"/>
</dbReference>
<dbReference type="PANTHER" id="PTHR11644">
    <property type="entry name" value="CYTIDINE DEAMINASE"/>
    <property type="match status" value="1"/>
</dbReference>
<feature type="compositionally biased region" description="Low complexity" evidence="16">
    <location>
        <begin position="26"/>
        <end position="58"/>
    </location>
</feature>